<evidence type="ECO:0000256" key="2">
    <source>
        <dbReference type="ARBA" id="ARBA00022630"/>
    </source>
</evidence>
<sequence length="446" mass="50616">MDRSDHYRNKVILAPMVRIGTLPMRLLSLDYGADIVYSEELIDWKLLRCERKVNDILNTVDFIDTTDRSLVFRTCEKERDKVILQIGTSDPERALKAAKIVENDVAGIDVNMGCPKEFSIKGGMGAALLREPEKAKAILRKLVHGLNVPVTCKIRVFDSVEETVELCKGLSETGIAAIAVHGRTQIERPQHDNHADRIRAVAEALTIPVIANGGSKEINKYRDIEVFRKETKASSVMIARAAEWDCSIFRKEGRLPLDTVISAYLRYAVDYDNPDGNTKYCVQNILRDQQDSPLGKMFHEAQTNEQICALWNLDEYCRQKQLDFREKGMLGRRELQELGTKRRRLSGDVVQQRCIFLRNLYPDDTDLPKTKLLVWARKSGLNQPQYKTVQVDKLFQSLVTVGYTNYSSSCWEKSKKWAEQSAAIACLSSVGVLDIKTLRENGTIID</sequence>
<dbReference type="GO" id="GO:0050660">
    <property type="term" value="F:flavin adenine dinucleotide binding"/>
    <property type="evidence" value="ECO:0007669"/>
    <property type="project" value="InterPro"/>
</dbReference>
<name>A0A1B6LNA6_9HEMI</name>
<evidence type="ECO:0000259" key="6">
    <source>
        <dbReference type="SMART" id="SM00358"/>
    </source>
</evidence>
<dbReference type="SUPFAM" id="SSF51395">
    <property type="entry name" value="FMN-linked oxidoreductases"/>
    <property type="match status" value="1"/>
</dbReference>
<dbReference type="InterPro" id="IPR014720">
    <property type="entry name" value="dsRBD_dom"/>
</dbReference>
<dbReference type="Pfam" id="PF00035">
    <property type="entry name" value="dsrm"/>
    <property type="match status" value="1"/>
</dbReference>
<dbReference type="PANTHER" id="PTHR45936">
    <property type="entry name" value="TRNA-DIHYDROURIDINE(20) SYNTHASE [NAD(P)+]-LIKE"/>
    <property type="match status" value="1"/>
</dbReference>
<dbReference type="PANTHER" id="PTHR45936:SF1">
    <property type="entry name" value="TRNA-DIHYDROURIDINE(20) SYNTHASE [NAD(P)+]-LIKE"/>
    <property type="match status" value="1"/>
</dbReference>
<dbReference type="InterPro" id="IPR035587">
    <property type="entry name" value="DUS-like_FMN-bd"/>
</dbReference>
<gene>
    <name evidence="7" type="ORF">g.30611</name>
</gene>
<dbReference type="InterPro" id="IPR018517">
    <property type="entry name" value="tRNA_hU_synthase_CS"/>
</dbReference>
<dbReference type="CDD" id="cd19871">
    <property type="entry name" value="DSRM_DUS2L"/>
    <property type="match status" value="1"/>
</dbReference>
<organism evidence="7">
    <name type="scientific">Graphocephala atropunctata</name>
    <dbReference type="NCBI Taxonomy" id="36148"/>
    <lineage>
        <taxon>Eukaryota</taxon>
        <taxon>Metazoa</taxon>
        <taxon>Ecdysozoa</taxon>
        <taxon>Arthropoda</taxon>
        <taxon>Hexapoda</taxon>
        <taxon>Insecta</taxon>
        <taxon>Pterygota</taxon>
        <taxon>Neoptera</taxon>
        <taxon>Paraneoptera</taxon>
        <taxon>Hemiptera</taxon>
        <taxon>Auchenorrhyncha</taxon>
        <taxon>Membracoidea</taxon>
        <taxon>Cicadellidae</taxon>
        <taxon>Cicadellinae</taxon>
        <taxon>Cicadellini</taxon>
        <taxon>Graphocephala</taxon>
    </lineage>
</organism>
<keyword evidence="5" id="KW-0560">Oxidoreductase</keyword>
<keyword evidence="3" id="KW-0288">FMN</keyword>
<keyword evidence="4" id="KW-0819">tRNA processing</keyword>
<accession>A0A1B6LNA6</accession>
<dbReference type="Gene3D" id="3.30.160.20">
    <property type="match status" value="1"/>
</dbReference>
<dbReference type="PROSITE" id="PS01136">
    <property type="entry name" value="UPF0034"/>
    <property type="match status" value="1"/>
</dbReference>
<dbReference type="InterPro" id="IPR044463">
    <property type="entry name" value="DUS2_DSRM"/>
</dbReference>
<dbReference type="InterPro" id="IPR013785">
    <property type="entry name" value="Aldolase_TIM"/>
</dbReference>
<feature type="domain" description="DRBM" evidence="6">
    <location>
        <begin position="368"/>
        <end position="431"/>
    </location>
</feature>
<dbReference type="GO" id="GO:0010468">
    <property type="term" value="P:regulation of gene expression"/>
    <property type="evidence" value="ECO:0007669"/>
    <property type="project" value="UniProtKB-ARBA"/>
</dbReference>
<evidence type="ECO:0000256" key="5">
    <source>
        <dbReference type="ARBA" id="ARBA00023002"/>
    </source>
</evidence>
<evidence type="ECO:0000256" key="1">
    <source>
        <dbReference type="ARBA" id="ARBA00001917"/>
    </source>
</evidence>
<dbReference type="InterPro" id="IPR052582">
    <property type="entry name" value="tRNA-DUS-like"/>
</dbReference>
<evidence type="ECO:0000313" key="7">
    <source>
        <dbReference type="EMBL" id="JAT25183.1"/>
    </source>
</evidence>
<dbReference type="Pfam" id="PF01207">
    <property type="entry name" value="Dus"/>
    <property type="match status" value="1"/>
</dbReference>
<dbReference type="CDD" id="cd02801">
    <property type="entry name" value="DUS_like_FMN"/>
    <property type="match status" value="1"/>
</dbReference>
<evidence type="ECO:0000256" key="3">
    <source>
        <dbReference type="ARBA" id="ARBA00022643"/>
    </source>
</evidence>
<dbReference type="GO" id="GO:0017150">
    <property type="term" value="F:tRNA dihydrouridine synthase activity"/>
    <property type="evidence" value="ECO:0007669"/>
    <property type="project" value="InterPro"/>
</dbReference>
<dbReference type="AlphaFoldDB" id="A0A1B6LNA6"/>
<evidence type="ECO:0000256" key="4">
    <source>
        <dbReference type="ARBA" id="ARBA00022694"/>
    </source>
</evidence>
<proteinExistence type="predicted"/>
<reference evidence="7" key="1">
    <citation type="submission" date="2015-11" db="EMBL/GenBank/DDBJ databases">
        <title>De novo transcriptome assembly of four potential Pierce s Disease insect vectors from Arizona vineyards.</title>
        <authorList>
            <person name="Tassone E.E."/>
        </authorList>
    </citation>
    <scope>NUCLEOTIDE SEQUENCE</scope>
</reference>
<dbReference type="Gene3D" id="3.20.20.70">
    <property type="entry name" value="Aldolase class I"/>
    <property type="match status" value="1"/>
</dbReference>
<protein>
    <recommendedName>
        <fullName evidence="6">DRBM domain-containing protein</fullName>
    </recommendedName>
</protein>
<dbReference type="EMBL" id="GEBQ01014794">
    <property type="protein sequence ID" value="JAT25183.1"/>
    <property type="molecule type" value="Transcribed_RNA"/>
</dbReference>
<comment type="cofactor">
    <cofactor evidence="1">
        <name>FMN</name>
        <dbReference type="ChEBI" id="CHEBI:58210"/>
    </cofactor>
</comment>
<dbReference type="GO" id="GO:0000049">
    <property type="term" value="F:tRNA binding"/>
    <property type="evidence" value="ECO:0007669"/>
    <property type="project" value="InterPro"/>
</dbReference>
<dbReference type="SUPFAM" id="SSF54768">
    <property type="entry name" value="dsRNA-binding domain-like"/>
    <property type="match status" value="1"/>
</dbReference>
<dbReference type="SMART" id="SM00358">
    <property type="entry name" value="DSRM"/>
    <property type="match status" value="1"/>
</dbReference>
<dbReference type="GO" id="GO:0005737">
    <property type="term" value="C:cytoplasm"/>
    <property type="evidence" value="ECO:0007669"/>
    <property type="project" value="TreeGrafter"/>
</dbReference>
<keyword evidence="2" id="KW-0285">Flavoprotein</keyword>